<name>A0ABP2L837_9FIRM</name>
<evidence type="ECO:0000313" key="2">
    <source>
        <dbReference type="Proteomes" id="UP000004018"/>
    </source>
</evidence>
<dbReference type="Pfam" id="PF14386">
    <property type="entry name" value="DUF4417"/>
    <property type="match status" value="1"/>
</dbReference>
<dbReference type="InterPro" id="IPR025530">
    <property type="entry name" value="DUF4417"/>
</dbReference>
<reference evidence="1 2" key="1">
    <citation type="submission" date="2011-04" db="EMBL/GenBank/DDBJ databases">
        <authorList>
            <person name="Harkins D.M."/>
            <person name="Madupu R."/>
            <person name="Durkin A.S."/>
            <person name="Torralba M."/>
            <person name="Methe B."/>
            <person name="Sutton G.G."/>
            <person name="Nelson K.E."/>
        </authorList>
    </citation>
    <scope>NUCLEOTIDE SEQUENCE [LARGE SCALE GENOMIC DNA]</scope>
    <source>
        <strain evidence="1 2">UPII 199-6</strain>
    </source>
</reference>
<protein>
    <submittedName>
        <fullName evidence="1">Uncharacterized protein</fullName>
    </submittedName>
</protein>
<proteinExistence type="predicted"/>
<accession>A0ABP2L837</accession>
<keyword evidence="2" id="KW-1185">Reference proteome</keyword>
<comment type="caution">
    <text evidence="1">The sequence shown here is derived from an EMBL/GenBank/DDBJ whole genome shotgun (WGS) entry which is preliminary data.</text>
</comment>
<dbReference type="EMBL" id="AFIJ01000008">
    <property type="protein sequence ID" value="EGL41919.1"/>
    <property type="molecule type" value="Genomic_DNA"/>
</dbReference>
<evidence type="ECO:0000313" key="1">
    <source>
        <dbReference type="EMBL" id="EGL41919.1"/>
    </source>
</evidence>
<dbReference type="Proteomes" id="UP000004018">
    <property type="component" value="Unassembled WGS sequence"/>
</dbReference>
<gene>
    <name evidence="1" type="ORF">HMPREF1039_0009</name>
</gene>
<sequence>MGKNDIPELKRQKIKFPEKWIGFNEVNTYKGECTQTGVHFFLDDYQFERIWNRPTVYVKQLSKFSLVALHYSQYGCGGNGRR</sequence>
<organism evidence="1 2">
    <name type="scientific">Megasphaera lornae</name>
    <dbReference type="NCBI Taxonomy" id="1000568"/>
    <lineage>
        <taxon>Bacteria</taxon>
        <taxon>Bacillati</taxon>
        <taxon>Bacillota</taxon>
        <taxon>Negativicutes</taxon>
        <taxon>Veillonellales</taxon>
        <taxon>Veillonellaceae</taxon>
        <taxon>Megasphaera</taxon>
    </lineage>
</organism>